<dbReference type="VEuPathDB" id="FungiDB:SPRG_20182"/>
<dbReference type="RefSeq" id="XP_012201176.1">
    <property type="nucleotide sequence ID" value="XM_012345786.1"/>
</dbReference>
<sequence length="780" mass="86427">MSSFVTSMLATAATASAADEKARRLFTPHVLATLTSITQRQPASPAREASGWDFEHKMAALLDLQDALEAATFNYKDFGDLPPMSRKPLALLTLVQGQDALLDLWAFFLEMCDVVPARTGARGLLLRLAGCMCRRLEFTEHVSLHGATLEMEPSVKTRIQGLLLTSLQYCGNKLEKSRILTQDHAYFASHVYTAAIYRFPVHVGQPILRAIAAYTTQLATLPTPGFKKTPSKGTSMPTNLDATVWLCAVVDTTTRTEKASEQSNHCRADGSDQSTSVDATIAAYDMYTLHCPRREHESQRILSTVRETLDNALAAATGDGHAFIRACPQLHTAVFSEAALWTDRPLDAAVISAATTPFLDRLATPTRDSILCAAFLSTFVEDSVIWSSVLAPSIVWRCLPGYDVIIHAFVQVFCKVAGRRKKASTALFPPPPQPKSPYRGTLASTATKSVVDPWAPYWAPNELEPIYDGLGDILGNDALLNVFVQIVLEGINLYDPQSVDYGFNLLQRVLEASAYNHRASSVDDRGQLPESLDIVVYMDALRSALASSHFQILLKVLAFFYATIDLFDPTRRRRVVSELLLHDHFFQLFLHWNEEVRRMYAHVLVYKLFKSHRFDLPLVSDRVLLAPSPFFRLYNAPTPTFLAGLAHLLGPQKVQTTTFIRPPDHGAALERLLVWDTSATLRQATKQDQLFRDSLADDALMLDLSIASKLDALLKMVAEQVGGVGAGYYPAPLMSYAKKAVSQYVGLLWGYYQSAFEDPVHRCPNAPDLEFTVQNFFGAD</sequence>
<dbReference type="OrthoDB" id="70340at2759"/>
<evidence type="ECO:0000313" key="2">
    <source>
        <dbReference type="Proteomes" id="UP000030745"/>
    </source>
</evidence>
<dbReference type="AlphaFoldDB" id="A0A067CFR2"/>
<dbReference type="PANTHER" id="PTHR35397:SF1">
    <property type="entry name" value="ARMADILLO-LIKE HELICAL DOMAIN-CONTAINING PROTEIN"/>
    <property type="match status" value="1"/>
</dbReference>
<proteinExistence type="predicted"/>
<dbReference type="OMA" id="WDYLMDM"/>
<keyword evidence="2" id="KW-1185">Reference proteome</keyword>
<reference evidence="1 2" key="1">
    <citation type="journal article" date="2013" name="PLoS Genet.">
        <title>Distinctive expansion of potential virulence genes in the genome of the oomycete fish pathogen Saprolegnia parasitica.</title>
        <authorList>
            <person name="Jiang R.H."/>
            <person name="de Bruijn I."/>
            <person name="Haas B.J."/>
            <person name="Belmonte R."/>
            <person name="Lobach L."/>
            <person name="Christie J."/>
            <person name="van den Ackerveken G."/>
            <person name="Bottin A."/>
            <person name="Bulone V."/>
            <person name="Diaz-Moreno S.M."/>
            <person name="Dumas B."/>
            <person name="Fan L."/>
            <person name="Gaulin E."/>
            <person name="Govers F."/>
            <person name="Grenville-Briggs L.J."/>
            <person name="Horner N.R."/>
            <person name="Levin J.Z."/>
            <person name="Mammella M."/>
            <person name="Meijer H.J."/>
            <person name="Morris P."/>
            <person name="Nusbaum C."/>
            <person name="Oome S."/>
            <person name="Phillips A.J."/>
            <person name="van Rooyen D."/>
            <person name="Rzeszutek E."/>
            <person name="Saraiva M."/>
            <person name="Secombes C.J."/>
            <person name="Seidl M.F."/>
            <person name="Snel B."/>
            <person name="Stassen J.H."/>
            <person name="Sykes S."/>
            <person name="Tripathy S."/>
            <person name="van den Berg H."/>
            <person name="Vega-Arreguin J.C."/>
            <person name="Wawra S."/>
            <person name="Young S.K."/>
            <person name="Zeng Q."/>
            <person name="Dieguez-Uribeondo J."/>
            <person name="Russ C."/>
            <person name="Tyler B.M."/>
            <person name="van West P."/>
        </authorList>
    </citation>
    <scope>NUCLEOTIDE SEQUENCE [LARGE SCALE GENOMIC DNA]</scope>
    <source>
        <strain evidence="1 2">CBS 223.65</strain>
    </source>
</reference>
<dbReference type="InterPro" id="IPR013887">
    <property type="entry name" value="UPF0592"/>
</dbReference>
<dbReference type="KEGG" id="spar:SPRG_20182"/>
<dbReference type="GeneID" id="24141384"/>
<gene>
    <name evidence="1" type="ORF">SPRG_20182</name>
</gene>
<organism evidence="1 2">
    <name type="scientific">Saprolegnia parasitica (strain CBS 223.65)</name>
    <dbReference type="NCBI Taxonomy" id="695850"/>
    <lineage>
        <taxon>Eukaryota</taxon>
        <taxon>Sar</taxon>
        <taxon>Stramenopiles</taxon>
        <taxon>Oomycota</taxon>
        <taxon>Saprolegniomycetes</taxon>
        <taxon>Saprolegniales</taxon>
        <taxon>Saprolegniaceae</taxon>
        <taxon>Saprolegnia</taxon>
    </lineage>
</organism>
<dbReference type="Pfam" id="PF08578">
    <property type="entry name" value="DUF1765"/>
    <property type="match status" value="1"/>
</dbReference>
<dbReference type="PANTHER" id="PTHR35397">
    <property type="entry name" value="C2 DOMAIN-CONTAINING PROTEIN-RELATED"/>
    <property type="match status" value="1"/>
</dbReference>
<protein>
    <submittedName>
        <fullName evidence="1">Uncharacterized protein</fullName>
    </submittedName>
</protein>
<accession>A0A067CFR2</accession>
<name>A0A067CFR2_SAPPC</name>
<evidence type="ECO:0000313" key="1">
    <source>
        <dbReference type="EMBL" id="KDO28020.1"/>
    </source>
</evidence>
<dbReference type="Proteomes" id="UP000030745">
    <property type="component" value="Unassembled WGS sequence"/>
</dbReference>
<dbReference type="EMBL" id="KK583213">
    <property type="protein sequence ID" value="KDO28020.1"/>
    <property type="molecule type" value="Genomic_DNA"/>
</dbReference>